<dbReference type="Proteomes" id="UP001321473">
    <property type="component" value="Unassembled WGS sequence"/>
</dbReference>
<dbReference type="EMBL" id="JARKHS020008444">
    <property type="protein sequence ID" value="KAK8780773.1"/>
    <property type="molecule type" value="Genomic_DNA"/>
</dbReference>
<comment type="caution">
    <text evidence="2">The sequence shown here is derived from an EMBL/GenBank/DDBJ whole genome shotgun (WGS) entry which is preliminary data.</text>
</comment>
<feature type="transmembrane region" description="Helical" evidence="1">
    <location>
        <begin position="36"/>
        <end position="57"/>
    </location>
</feature>
<proteinExistence type="predicted"/>
<keyword evidence="1" id="KW-0472">Membrane</keyword>
<gene>
    <name evidence="2" type="ORF">V5799_017885</name>
</gene>
<evidence type="ECO:0000313" key="2">
    <source>
        <dbReference type="EMBL" id="KAK8780773.1"/>
    </source>
</evidence>
<dbReference type="AlphaFoldDB" id="A0AAQ4F1X9"/>
<sequence>MVPHRKKQTAPSLNHDLCYPRCPMIVVFIFEERSMIMLLPAMAAVMAPMRAFSLSILNMNKKTRTSYPLQFPAPWKRAPTVGQAVSQQAESRRRVGREVPEANQIFAESGLPARCFVSSCPCMSRLRNVQPRLRRKAASCESS</sequence>
<evidence type="ECO:0000256" key="1">
    <source>
        <dbReference type="SAM" id="Phobius"/>
    </source>
</evidence>
<accession>A0AAQ4F1X9</accession>
<keyword evidence="3" id="KW-1185">Reference proteome</keyword>
<organism evidence="2 3">
    <name type="scientific">Amblyomma americanum</name>
    <name type="common">Lone star tick</name>
    <dbReference type="NCBI Taxonomy" id="6943"/>
    <lineage>
        <taxon>Eukaryota</taxon>
        <taxon>Metazoa</taxon>
        <taxon>Ecdysozoa</taxon>
        <taxon>Arthropoda</taxon>
        <taxon>Chelicerata</taxon>
        <taxon>Arachnida</taxon>
        <taxon>Acari</taxon>
        <taxon>Parasitiformes</taxon>
        <taxon>Ixodida</taxon>
        <taxon>Ixodoidea</taxon>
        <taxon>Ixodidae</taxon>
        <taxon>Amblyomminae</taxon>
        <taxon>Amblyomma</taxon>
    </lineage>
</organism>
<name>A0AAQ4F1X9_AMBAM</name>
<protein>
    <submittedName>
        <fullName evidence="2">Uncharacterized protein</fullName>
    </submittedName>
</protein>
<evidence type="ECO:0000313" key="3">
    <source>
        <dbReference type="Proteomes" id="UP001321473"/>
    </source>
</evidence>
<reference evidence="2 3" key="1">
    <citation type="journal article" date="2023" name="Arcadia Sci">
        <title>De novo assembly of a long-read Amblyomma americanum tick genome.</title>
        <authorList>
            <person name="Chou S."/>
            <person name="Poskanzer K.E."/>
            <person name="Rollins M."/>
            <person name="Thuy-Boun P.S."/>
        </authorList>
    </citation>
    <scope>NUCLEOTIDE SEQUENCE [LARGE SCALE GENOMIC DNA]</scope>
    <source>
        <strain evidence="2">F_SG_1</strain>
        <tissue evidence="2">Salivary glands</tissue>
    </source>
</reference>
<keyword evidence="1" id="KW-0812">Transmembrane</keyword>
<keyword evidence="1" id="KW-1133">Transmembrane helix</keyword>